<dbReference type="AlphaFoldDB" id="A0A699JQM5"/>
<feature type="compositionally biased region" description="Acidic residues" evidence="1">
    <location>
        <begin position="30"/>
        <end position="44"/>
    </location>
</feature>
<dbReference type="EMBL" id="BKCJ010430420">
    <property type="protein sequence ID" value="GFA47439.1"/>
    <property type="molecule type" value="Genomic_DNA"/>
</dbReference>
<reference evidence="2" key="1">
    <citation type="journal article" date="2019" name="Sci. Rep.">
        <title>Draft genome of Tanacetum cinerariifolium, the natural source of mosquito coil.</title>
        <authorList>
            <person name="Yamashiro T."/>
            <person name="Shiraishi A."/>
            <person name="Satake H."/>
            <person name="Nakayama K."/>
        </authorList>
    </citation>
    <scope>NUCLEOTIDE SEQUENCE</scope>
</reference>
<proteinExistence type="predicted"/>
<feature type="region of interest" description="Disordered" evidence="1">
    <location>
        <begin position="1"/>
        <end position="63"/>
    </location>
</feature>
<sequence>RRKRVKIRSQNLKGPYYANKEIDQSSNETNSDEESNADESDVDETEAREVDEAGESLISPSLP</sequence>
<evidence type="ECO:0000313" key="2">
    <source>
        <dbReference type="EMBL" id="GFA47439.1"/>
    </source>
</evidence>
<name>A0A699JQM5_TANCI</name>
<accession>A0A699JQM5</accession>
<gene>
    <name evidence="2" type="ORF">Tci_619411</name>
</gene>
<comment type="caution">
    <text evidence="2">The sequence shown here is derived from an EMBL/GenBank/DDBJ whole genome shotgun (WGS) entry which is preliminary data.</text>
</comment>
<protein>
    <submittedName>
        <fullName evidence="2">Uncharacterized protein</fullName>
    </submittedName>
</protein>
<organism evidence="2">
    <name type="scientific">Tanacetum cinerariifolium</name>
    <name type="common">Dalmatian daisy</name>
    <name type="synonym">Chrysanthemum cinerariifolium</name>
    <dbReference type="NCBI Taxonomy" id="118510"/>
    <lineage>
        <taxon>Eukaryota</taxon>
        <taxon>Viridiplantae</taxon>
        <taxon>Streptophyta</taxon>
        <taxon>Embryophyta</taxon>
        <taxon>Tracheophyta</taxon>
        <taxon>Spermatophyta</taxon>
        <taxon>Magnoliopsida</taxon>
        <taxon>eudicotyledons</taxon>
        <taxon>Gunneridae</taxon>
        <taxon>Pentapetalae</taxon>
        <taxon>asterids</taxon>
        <taxon>campanulids</taxon>
        <taxon>Asterales</taxon>
        <taxon>Asteraceae</taxon>
        <taxon>Asteroideae</taxon>
        <taxon>Anthemideae</taxon>
        <taxon>Anthemidinae</taxon>
        <taxon>Tanacetum</taxon>
    </lineage>
</organism>
<evidence type="ECO:0000256" key="1">
    <source>
        <dbReference type="SAM" id="MobiDB-lite"/>
    </source>
</evidence>
<feature type="non-terminal residue" evidence="2">
    <location>
        <position position="1"/>
    </location>
</feature>